<feature type="compositionally biased region" description="Basic and acidic residues" evidence="1">
    <location>
        <begin position="14"/>
        <end position="35"/>
    </location>
</feature>
<evidence type="ECO:0000313" key="2">
    <source>
        <dbReference type="EMBL" id="OCF35832.1"/>
    </source>
</evidence>
<dbReference type="EMBL" id="KI669497">
    <property type="protein sequence ID" value="OCF35832.1"/>
    <property type="molecule type" value="Genomic_DNA"/>
</dbReference>
<keyword evidence="3" id="KW-1185">Reference proteome</keyword>
<evidence type="ECO:0000256" key="1">
    <source>
        <dbReference type="SAM" id="MobiDB-lite"/>
    </source>
</evidence>
<feature type="compositionally biased region" description="Low complexity" evidence="1">
    <location>
        <begin position="427"/>
        <end position="447"/>
    </location>
</feature>
<reference evidence="2 3" key="1">
    <citation type="submission" date="2013-07" db="EMBL/GenBank/DDBJ databases">
        <title>The Genome Sequence of Cryptococcus heveanensis BCC8398.</title>
        <authorList>
            <consortium name="The Broad Institute Genome Sequencing Platform"/>
            <person name="Cuomo C."/>
            <person name="Litvintseva A."/>
            <person name="Chen Y."/>
            <person name="Heitman J."/>
            <person name="Sun S."/>
            <person name="Springer D."/>
            <person name="Dromer F."/>
            <person name="Young S.K."/>
            <person name="Zeng Q."/>
            <person name="Gargeya S."/>
            <person name="Fitzgerald M."/>
            <person name="Abouelleil A."/>
            <person name="Alvarado L."/>
            <person name="Berlin A.M."/>
            <person name="Chapman S.B."/>
            <person name="Dewar J."/>
            <person name="Goldberg J."/>
            <person name="Griggs A."/>
            <person name="Gujja S."/>
            <person name="Hansen M."/>
            <person name="Howarth C."/>
            <person name="Imamovic A."/>
            <person name="Larimer J."/>
            <person name="McCowan C."/>
            <person name="Murphy C."/>
            <person name="Pearson M."/>
            <person name="Priest M."/>
            <person name="Roberts A."/>
            <person name="Saif S."/>
            <person name="Shea T."/>
            <person name="Sykes S."/>
            <person name="Wortman J."/>
            <person name="Nusbaum C."/>
            <person name="Birren B."/>
        </authorList>
    </citation>
    <scope>NUCLEOTIDE SEQUENCE [LARGE SCALE GENOMIC DNA]</scope>
    <source>
        <strain evidence="2 3">BCC8398</strain>
    </source>
</reference>
<dbReference type="AlphaFoldDB" id="A0A1B9GXS8"/>
<name>A0A1B9GXS8_9TREE</name>
<feature type="region of interest" description="Disordered" evidence="1">
    <location>
        <begin position="427"/>
        <end position="449"/>
    </location>
</feature>
<feature type="compositionally biased region" description="Basic and acidic residues" evidence="1">
    <location>
        <begin position="195"/>
        <end position="216"/>
    </location>
</feature>
<dbReference type="Proteomes" id="UP000092666">
    <property type="component" value="Unassembled WGS sequence"/>
</dbReference>
<proteinExistence type="predicted"/>
<accession>A0A1B9GXS8</accession>
<reference evidence="3" key="2">
    <citation type="submission" date="2013-12" db="EMBL/GenBank/DDBJ databases">
        <title>Evolution of pathogenesis and genome organization in the Tremellales.</title>
        <authorList>
            <person name="Cuomo C."/>
            <person name="Litvintseva A."/>
            <person name="Heitman J."/>
            <person name="Chen Y."/>
            <person name="Sun S."/>
            <person name="Springer D."/>
            <person name="Dromer F."/>
            <person name="Young S."/>
            <person name="Zeng Q."/>
            <person name="Chapman S."/>
            <person name="Gujja S."/>
            <person name="Saif S."/>
            <person name="Birren B."/>
        </authorList>
    </citation>
    <scope>NUCLEOTIDE SEQUENCE [LARGE SCALE GENOMIC DNA]</scope>
    <source>
        <strain evidence="3">BCC8398</strain>
    </source>
</reference>
<organism evidence="2 3">
    <name type="scientific">Kwoniella heveanensis BCC8398</name>
    <dbReference type="NCBI Taxonomy" id="1296120"/>
    <lineage>
        <taxon>Eukaryota</taxon>
        <taxon>Fungi</taxon>
        <taxon>Dikarya</taxon>
        <taxon>Basidiomycota</taxon>
        <taxon>Agaricomycotina</taxon>
        <taxon>Tremellomycetes</taxon>
        <taxon>Tremellales</taxon>
        <taxon>Cryptococcaceae</taxon>
        <taxon>Kwoniella</taxon>
    </lineage>
</organism>
<feature type="region of interest" description="Disordered" evidence="1">
    <location>
        <begin position="177"/>
        <end position="249"/>
    </location>
</feature>
<gene>
    <name evidence="2" type="ORF">I316_02325</name>
</gene>
<sequence>MALQRILQAYTGRNHADGETKSDMSRRKGKDKAALQEEGPETIVNIIEPASQVTLSSDPSLSEADHEVEMKQLPNPSTATQSSASIASNIDPSDFPPVISRLLKARLFRLSVFHLLSTPQYATNGVLLLSVANLLEEKGAGKLARRLRRGWEMHQEKMRKSADLGAMEVAHLQREVEDTVGRSMESSVSEIAEDTGGKRPKDDRKLRLWSDPDPKGTKRRLPVDHWNVPPTPPSFSSTAGLSSSMSETPFDRKKSLTTHYNAHLQYLLTRSYLPPSSAVPVSSDLISMSKINDFPSPAPNMQQLRRLLLTIRNLEKRGFLPDRQTANIVLKCWLRCSAPAAKHRPKSAQQAQEEEEGLDALMGMGGRVDMRSYRMHKNDIDGTDKVVRKLASEKGLRPRELRKLFEVLSGIITSSYPFKSDLDVLSHRSLPSSKPDSSSSPSSASAANLKDRGIDPAILRGSRELGFDANILQGLLDVLEKQEKEQQREYDTVVKPFARMMIRSMRAMGDAKGVERVIGWLQAQKKLLVSDE</sequence>
<dbReference type="OrthoDB" id="2565179at2759"/>
<protein>
    <submittedName>
        <fullName evidence="2">Uncharacterized protein</fullName>
    </submittedName>
</protein>
<evidence type="ECO:0000313" key="3">
    <source>
        <dbReference type="Proteomes" id="UP000092666"/>
    </source>
</evidence>
<feature type="compositionally biased region" description="Polar residues" evidence="1">
    <location>
        <begin position="234"/>
        <end position="247"/>
    </location>
</feature>
<feature type="region of interest" description="Disordered" evidence="1">
    <location>
        <begin position="9"/>
        <end position="41"/>
    </location>
</feature>